<keyword evidence="6" id="KW-0234">DNA repair</keyword>
<feature type="compositionally biased region" description="Low complexity" evidence="8">
    <location>
        <begin position="1"/>
        <end position="27"/>
    </location>
</feature>
<dbReference type="CDD" id="cd22921">
    <property type="entry name" value="HFD_CENP-X"/>
    <property type="match status" value="1"/>
</dbReference>
<reference evidence="9 10" key="1">
    <citation type="submission" date="2016-07" db="EMBL/GenBank/DDBJ databases">
        <title>Pervasive Adenine N6-methylation of Active Genes in Fungi.</title>
        <authorList>
            <consortium name="DOE Joint Genome Institute"/>
            <person name="Mondo S.J."/>
            <person name="Dannebaum R.O."/>
            <person name="Kuo R.C."/>
            <person name="Labutti K."/>
            <person name="Haridas S."/>
            <person name="Kuo A."/>
            <person name="Salamov A."/>
            <person name="Ahrendt S.R."/>
            <person name="Lipzen A."/>
            <person name="Sullivan W."/>
            <person name="Andreopoulos W.B."/>
            <person name="Clum A."/>
            <person name="Lindquist E."/>
            <person name="Daum C."/>
            <person name="Ramamoorthy G.K."/>
            <person name="Gryganskyi A."/>
            <person name="Culley D."/>
            <person name="Magnuson J.K."/>
            <person name="James T.Y."/>
            <person name="O'Malley M.A."/>
            <person name="Stajich J.E."/>
            <person name="Spatafora J.W."/>
            <person name="Visel A."/>
            <person name="Grigoriev I.V."/>
        </authorList>
    </citation>
    <scope>NUCLEOTIDE SEQUENCE [LARGE SCALE GENOMIC DNA]</scope>
    <source>
        <strain evidence="9 10">ATCC 12442</strain>
    </source>
</reference>
<dbReference type="GO" id="GO:0003677">
    <property type="term" value="F:DNA binding"/>
    <property type="evidence" value="ECO:0007669"/>
    <property type="project" value="UniProtKB-KW"/>
</dbReference>
<evidence type="ECO:0000256" key="2">
    <source>
        <dbReference type="ARBA" id="ARBA00008468"/>
    </source>
</evidence>
<keyword evidence="5" id="KW-0238">DNA-binding</keyword>
<dbReference type="InterPro" id="IPR019269">
    <property type="entry name" value="BLOC1_su2"/>
</dbReference>
<dbReference type="GeneID" id="63806717"/>
<dbReference type="Proteomes" id="UP000193922">
    <property type="component" value="Unassembled WGS sequence"/>
</dbReference>
<dbReference type="GO" id="GO:0071821">
    <property type="term" value="C:FANCM-MHF complex"/>
    <property type="evidence" value="ECO:0007669"/>
    <property type="project" value="TreeGrafter"/>
</dbReference>
<dbReference type="Pfam" id="PF09415">
    <property type="entry name" value="CENP-X"/>
    <property type="match status" value="1"/>
</dbReference>
<dbReference type="EMBL" id="MCFD01000001">
    <property type="protein sequence ID" value="ORX74813.1"/>
    <property type="molecule type" value="Genomic_DNA"/>
</dbReference>
<dbReference type="GO" id="GO:0000712">
    <property type="term" value="P:resolution of meiotic recombination intermediates"/>
    <property type="evidence" value="ECO:0007669"/>
    <property type="project" value="TreeGrafter"/>
</dbReference>
<dbReference type="RefSeq" id="XP_040748024.1">
    <property type="nucleotide sequence ID" value="XM_040890069.1"/>
</dbReference>
<evidence type="ECO:0000256" key="7">
    <source>
        <dbReference type="ARBA" id="ARBA00023242"/>
    </source>
</evidence>
<proteinExistence type="inferred from homology"/>
<dbReference type="GO" id="GO:0006281">
    <property type="term" value="P:DNA repair"/>
    <property type="evidence" value="ECO:0007669"/>
    <property type="project" value="UniProtKB-KW"/>
</dbReference>
<keyword evidence="7" id="KW-0539">Nucleus</keyword>
<dbReference type="GO" id="GO:0031297">
    <property type="term" value="P:replication fork processing"/>
    <property type="evidence" value="ECO:0007669"/>
    <property type="project" value="TreeGrafter"/>
</dbReference>
<evidence type="ECO:0000256" key="8">
    <source>
        <dbReference type="SAM" id="MobiDB-lite"/>
    </source>
</evidence>
<dbReference type="OrthoDB" id="2500381at2759"/>
<organism evidence="9 10">
    <name type="scientific">Linderina pennispora</name>
    <dbReference type="NCBI Taxonomy" id="61395"/>
    <lineage>
        <taxon>Eukaryota</taxon>
        <taxon>Fungi</taxon>
        <taxon>Fungi incertae sedis</taxon>
        <taxon>Zoopagomycota</taxon>
        <taxon>Kickxellomycotina</taxon>
        <taxon>Kickxellomycetes</taxon>
        <taxon>Kickxellales</taxon>
        <taxon>Kickxellaceae</taxon>
        <taxon>Linderina</taxon>
    </lineage>
</organism>
<evidence type="ECO:0000256" key="5">
    <source>
        <dbReference type="ARBA" id="ARBA00023125"/>
    </source>
</evidence>
<dbReference type="GO" id="GO:0051382">
    <property type="term" value="P:kinetochore assembly"/>
    <property type="evidence" value="ECO:0007669"/>
    <property type="project" value="InterPro"/>
</dbReference>
<evidence type="ECO:0000313" key="9">
    <source>
        <dbReference type="EMBL" id="ORX74813.1"/>
    </source>
</evidence>
<dbReference type="Gene3D" id="6.10.130.30">
    <property type="match status" value="1"/>
</dbReference>
<sequence>MSSTPSKAPDSSTSSTSTSSAPASADPIQNASKKAFHSSALYLQSELEARLNDAAISKYEGQTYKEMEMQLAEIDDLVASVDSLEQMAQELDAYSLQLETRFKNLLNGYKVKPEALEAVFKKAWAHDNTGIKPDALALSSEFMTLFIKEALERAKAKHRESGSTGPIDESHLEKILAQLLLDF</sequence>
<feature type="region of interest" description="Disordered" evidence="8">
    <location>
        <begin position="1"/>
        <end position="29"/>
    </location>
</feature>
<comment type="similarity">
    <text evidence="3">Belongs to the CENP-X/MHF2 family.</text>
</comment>
<evidence type="ECO:0000256" key="6">
    <source>
        <dbReference type="ARBA" id="ARBA00023204"/>
    </source>
</evidence>
<evidence type="ECO:0000256" key="4">
    <source>
        <dbReference type="ARBA" id="ARBA00022763"/>
    </source>
</evidence>
<comment type="similarity">
    <text evidence="2">Belongs to the BLOC1S2 family.</text>
</comment>
<evidence type="ECO:0000256" key="3">
    <source>
        <dbReference type="ARBA" id="ARBA00009359"/>
    </source>
</evidence>
<dbReference type="PANTHER" id="PTHR28680">
    <property type="entry name" value="CENTROMERE PROTEIN X"/>
    <property type="match status" value="1"/>
</dbReference>
<dbReference type="InterPro" id="IPR018552">
    <property type="entry name" value="CENP-X"/>
</dbReference>
<dbReference type="AlphaFoldDB" id="A0A1Y1WMR7"/>
<keyword evidence="10" id="KW-1185">Reference proteome</keyword>
<evidence type="ECO:0000313" key="10">
    <source>
        <dbReference type="Proteomes" id="UP000193922"/>
    </source>
</evidence>
<protein>
    <submittedName>
        <fullName evidence="9">Uncharacterized protein</fullName>
    </submittedName>
</protein>
<dbReference type="Pfam" id="PF10046">
    <property type="entry name" value="BLOC1_2"/>
    <property type="match status" value="1"/>
</dbReference>
<name>A0A1Y1WMR7_9FUNG</name>
<accession>A0A1Y1WMR7</accession>
<comment type="subcellular location">
    <subcellularLocation>
        <location evidence="1">Nucleus</location>
    </subcellularLocation>
</comment>
<evidence type="ECO:0000256" key="1">
    <source>
        <dbReference type="ARBA" id="ARBA00004123"/>
    </source>
</evidence>
<dbReference type="PANTHER" id="PTHR28680:SF1">
    <property type="entry name" value="CENTROMERE PROTEIN X"/>
    <property type="match status" value="1"/>
</dbReference>
<keyword evidence="4" id="KW-0227">DNA damage</keyword>
<comment type="caution">
    <text evidence="9">The sequence shown here is derived from an EMBL/GenBank/DDBJ whole genome shotgun (WGS) entry which is preliminary data.</text>
</comment>
<gene>
    <name evidence="9" type="ORF">DL89DRAFT_290287</name>
</gene>